<evidence type="ECO:0000256" key="7">
    <source>
        <dbReference type="ARBA" id="ARBA00022840"/>
    </source>
</evidence>
<dbReference type="SUPFAM" id="SSF55874">
    <property type="entry name" value="ATPase domain of HSP90 chaperone/DNA topoisomerase II/histidine kinase"/>
    <property type="match status" value="1"/>
</dbReference>
<dbReference type="Gene3D" id="3.30.565.10">
    <property type="entry name" value="Histidine kinase-like ATPase, C-terminal domain"/>
    <property type="match status" value="1"/>
</dbReference>
<dbReference type="Pfam" id="PF23539">
    <property type="entry name" value="DUF7134"/>
    <property type="match status" value="1"/>
</dbReference>
<feature type="domain" description="DUF7134" evidence="12">
    <location>
        <begin position="14"/>
        <end position="169"/>
    </location>
</feature>
<comment type="catalytic activity">
    <reaction evidence="1">
        <text>ATP + protein L-histidine = ADP + protein N-phospho-L-histidine.</text>
        <dbReference type="EC" id="2.7.13.3"/>
    </reaction>
</comment>
<keyword evidence="10" id="KW-0812">Transmembrane</keyword>
<comment type="caution">
    <text evidence="13">The sequence shown here is derived from an EMBL/GenBank/DDBJ whole genome shotgun (WGS) entry which is preliminary data.</text>
</comment>
<keyword evidence="3" id="KW-0597">Phosphoprotein</keyword>
<proteinExistence type="predicted"/>
<dbReference type="InterPro" id="IPR050482">
    <property type="entry name" value="Sensor_HK_TwoCompSys"/>
</dbReference>
<feature type="region of interest" description="Disordered" evidence="9">
    <location>
        <begin position="347"/>
        <end position="371"/>
    </location>
</feature>
<name>A0A927RR91_9ACTN</name>
<evidence type="ECO:0000256" key="4">
    <source>
        <dbReference type="ARBA" id="ARBA00022679"/>
    </source>
</evidence>
<evidence type="ECO:0000259" key="11">
    <source>
        <dbReference type="Pfam" id="PF07730"/>
    </source>
</evidence>
<evidence type="ECO:0000256" key="3">
    <source>
        <dbReference type="ARBA" id="ARBA00022553"/>
    </source>
</evidence>
<evidence type="ECO:0000256" key="2">
    <source>
        <dbReference type="ARBA" id="ARBA00012438"/>
    </source>
</evidence>
<keyword evidence="8" id="KW-0902">Two-component regulatory system</keyword>
<keyword evidence="5" id="KW-0547">Nucleotide-binding</keyword>
<feature type="transmembrane region" description="Helical" evidence="10">
    <location>
        <begin position="12"/>
        <end position="33"/>
    </location>
</feature>
<dbReference type="InterPro" id="IPR055558">
    <property type="entry name" value="DUF7134"/>
</dbReference>
<dbReference type="RefSeq" id="WP_192756010.1">
    <property type="nucleotide sequence ID" value="NZ_BAABJL010000128.1"/>
</dbReference>
<dbReference type="Gene3D" id="1.20.5.1930">
    <property type="match status" value="1"/>
</dbReference>
<dbReference type="Proteomes" id="UP000638648">
    <property type="component" value="Unassembled WGS sequence"/>
</dbReference>
<dbReference type="PANTHER" id="PTHR24421:SF10">
    <property type="entry name" value="NITRATE_NITRITE SENSOR PROTEIN NARQ"/>
    <property type="match status" value="1"/>
</dbReference>
<keyword evidence="14" id="KW-1185">Reference proteome</keyword>
<feature type="transmembrane region" description="Helical" evidence="10">
    <location>
        <begin position="93"/>
        <end position="111"/>
    </location>
</feature>
<accession>A0A927RR91</accession>
<evidence type="ECO:0000313" key="13">
    <source>
        <dbReference type="EMBL" id="MBE1613083.1"/>
    </source>
</evidence>
<dbReference type="GO" id="GO:0000155">
    <property type="term" value="F:phosphorelay sensor kinase activity"/>
    <property type="evidence" value="ECO:0007669"/>
    <property type="project" value="InterPro"/>
</dbReference>
<keyword evidence="4" id="KW-0808">Transferase</keyword>
<feature type="transmembrane region" description="Helical" evidence="10">
    <location>
        <begin position="118"/>
        <end position="137"/>
    </location>
</feature>
<gene>
    <name evidence="13" type="ORF">HEB94_009931</name>
</gene>
<dbReference type="InterPro" id="IPR036890">
    <property type="entry name" value="HATPase_C_sf"/>
</dbReference>
<dbReference type="GO" id="GO:0005524">
    <property type="term" value="F:ATP binding"/>
    <property type="evidence" value="ECO:0007669"/>
    <property type="project" value="UniProtKB-KW"/>
</dbReference>
<dbReference type="AlphaFoldDB" id="A0A927RR91"/>
<evidence type="ECO:0000256" key="9">
    <source>
        <dbReference type="SAM" id="MobiDB-lite"/>
    </source>
</evidence>
<evidence type="ECO:0000256" key="10">
    <source>
        <dbReference type="SAM" id="Phobius"/>
    </source>
</evidence>
<keyword evidence="10" id="KW-0472">Membrane</keyword>
<reference evidence="13" key="1">
    <citation type="submission" date="2020-10" db="EMBL/GenBank/DDBJ databases">
        <title>Sequencing the genomes of 1000 actinobacteria strains.</title>
        <authorList>
            <person name="Klenk H.-P."/>
        </authorList>
    </citation>
    <scope>NUCLEOTIDE SEQUENCE</scope>
    <source>
        <strain evidence="13">DSM 45354</strain>
    </source>
</reference>
<evidence type="ECO:0000259" key="12">
    <source>
        <dbReference type="Pfam" id="PF23539"/>
    </source>
</evidence>
<dbReference type="GO" id="GO:0046983">
    <property type="term" value="F:protein dimerization activity"/>
    <property type="evidence" value="ECO:0007669"/>
    <property type="project" value="InterPro"/>
</dbReference>
<keyword evidence="7" id="KW-0067">ATP-binding</keyword>
<dbReference type="Pfam" id="PF07730">
    <property type="entry name" value="HisKA_3"/>
    <property type="match status" value="1"/>
</dbReference>
<dbReference type="PANTHER" id="PTHR24421">
    <property type="entry name" value="NITRATE/NITRITE SENSOR PROTEIN NARX-RELATED"/>
    <property type="match status" value="1"/>
</dbReference>
<feature type="transmembrane region" description="Helical" evidence="10">
    <location>
        <begin position="143"/>
        <end position="162"/>
    </location>
</feature>
<keyword evidence="10" id="KW-1133">Transmembrane helix</keyword>
<evidence type="ECO:0000256" key="1">
    <source>
        <dbReference type="ARBA" id="ARBA00000085"/>
    </source>
</evidence>
<feature type="transmembrane region" description="Helical" evidence="10">
    <location>
        <begin position="45"/>
        <end position="64"/>
    </location>
</feature>
<protein>
    <recommendedName>
        <fullName evidence="2">histidine kinase</fullName>
        <ecNumber evidence="2">2.7.13.3</ecNumber>
    </recommendedName>
</protein>
<dbReference type="GO" id="GO:0016020">
    <property type="term" value="C:membrane"/>
    <property type="evidence" value="ECO:0007669"/>
    <property type="project" value="InterPro"/>
</dbReference>
<evidence type="ECO:0000256" key="6">
    <source>
        <dbReference type="ARBA" id="ARBA00022777"/>
    </source>
</evidence>
<evidence type="ECO:0000256" key="5">
    <source>
        <dbReference type="ARBA" id="ARBA00022741"/>
    </source>
</evidence>
<dbReference type="EMBL" id="JADBEM010000001">
    <property type="protein sequence ID" value="MBE1613083.1"/>
    <property type="molecule type" value="Genomic_DNA"/>
</dbReference>
<evidence type="ECO:0000313" key="14">
    <source>
        <dbReference type="Proteomes" id="UP000638648"/>
    </source>
</evidence>
<dbReference type="CDD" id="cd16917">
    <property type="entry name" value="HATPase_UhpB-NarQ-NarX-like"/>
    <property type="match status" value="1"/>
</dbReference>
<feature type="transmembrane region" description="Helical" evidence="10">
    <location>
        <begin position="71"/>
        <end position="87"/>
    </location>
</feature>
<sequence length="417" mass="43587">MNRRTVAAATPLSRLTVDVALAALAFIVSMGVLQSGGFGRPDPTARTLDVLAFALGAVASLPLAARRIAPLTVYLLTAAATVVLLYLRYPFELPLGAMVAAYTVALTYGGAGRTRRAVAMAAVALFVPAITLAYLLVGVDVATITSGLFLWAAVSVCVWIGGDLTRLRRERIAGLEEQARRSAREAERERRLAVAEERTRIARELHDSAGHAINVILVQAGAARLLQDRDPEGTRHAIGTIEDVARTTVTEIDRLVHALREEDPAAPPTPADPGALEQLLRERRGDGLAIATNIHGEPRPLPSGVAWAAYRILQEALTNAARHGSGTADVALAFGADAVEIAVTNPTVRNPGVPNPSGRGPAMPNPATSGRSAVGVGGHGIIGMRERATLLGGSFDAGARNGAFLLRARLPIGGAAT</sequence>
<evidence type="ECO:0000256" key="8">
    <source>
        <dbReference type="ARBA" id="ARBA00023012"/>
    </source>
</evidence>
<keyword evidence="6 13" id="KW-0418">Kinase</keyword>
<dbReference type="InterPro" id="IPR011712">
    <property type="entry name" value="Sig_transdc_His_kin_sub3_dim/P"/>
</dbReference>
<dbReference type="EC" id="2.7.13.3" evidence="2"/>
<organism evidence="13 14">
    <name type="scientific">Actinopolymorpha pittospori</name>
    <dbReference type="NCBI Taxonomy" id="648752"/>
    <lineage>
        <taxon>Bacteria</taxon>
        <taxon>Bacillati</taxon>
        <taxon>Actinomycetota</taxon>
        <taxon>Actinomycetes</taxon>
        <taxon>Propionibacteriales</taxon>
        <taxon>Actinopolymorphaceae</taxon>
        <taxon>Actinopolymorpha</taxon>
    </lineage>
</organism>
<feature type="domain" description="Signal transduction histidine kinase subgroup 3 dimerisation and phosphoacceptor" evidence="11">
    <location>
        <begin position="197"/>
        <end position="262"/>
    </location>
</feature>